<dbReference type="Pfam" id="PF00535">
    <property type="entry name" value="Glycos_transf_2"/>
    <property type="match status" value="1"/>
</dbReference>
<dbReference type="PANTHER" id="PTHR22916:SF3">
    <property type="entry name" value="UDP-GLCNAC:BETAGAL BETA-1,3-N-ACETYLGLUCOSAMINYLTRANSFERASE-LIKE PROTEIN 1"/>
    <property type="match status" value="1"/>
</dbReference>
<dbReference type="SUPFAM" id="SSF53448">
    <property type="entry name" value="Nucleotide-diphospho-sugar transferases"/>
    <property type="match status" value="1"/>
</dbReference>
<dbReference type="InterPro" id="IPR029044">
    <property type="entry name" value="Nucleotide-diphossugar_trans"/>
</dbReference>
<dbReference type="Gene3D" id="3.90.550.10">
    <property type="entry name" value="Spore Coat Polysaccharide Biosynthesis Protein SpsA, Chain A"/>
    <property type="match status" value="1"/>
</dbReference>
<keyword evidence="2" id="KW-0328">Glycosyltransferase</keyword>
<dbReference type="EMBL" id="ACKS01000060">
    <property type="protein sequence ID" value="EFA44176.1"/>
    <property type="molecule type" value="Genomic_DNA"/>
</dbReference>
<dbReference type="EC" id="2.4.-.-" evidence="2"/>
<organism evidence="2 3">
    <name type="scientific">Hallella bergensis DSM 17361</name>
    <dbReference type="NCBI Taxonomy" id="585502"/>
    <lineage>
        <taxon>Bacteria</taxon>
        <taxon>Pseudomonadati</taxon>
        <taxon>Bacteroidota</taxon>
        <taxon>Bacteroidia</taxon>
        <taxon>Bacteroidales</taxon>
        <taxon>Prevotellaceae</taxon>
        <taxon>Hallella</taxon>
    </lineage>
</organism>
<gene>
    <name evidence="2" type="ORF">HMPREF0645_1424</name>
</gene>
<evidence type="ECO:0000313" key="2">
    <source>
        <dbReference type="EMBL" id="EFA44176.1"/>
    </source>
</evidence>
<name>D1PWT9_9BACT</name>
<dbReference type="PANTHER" id="PTHR22916">
    <property type="entry name" value="GLYCOSYLTRANSFERASE"/>
    <property type="match status" value="1"/>
</dbReference>
<comment type="caution">
    <text evidence="2">The sequence shown here is derived from an EMBL/GenBank/DDBJ whole genome shotgun (WGS) entry which is preliminary data.</text>
</comment>
<dbReference type="eggNOG" id="COG1216">
    <property type="taxonomic scope" value="Bacteria"/>
</dbReference>
<dbReference type="RefSeq" id="WP_007173528.1">
    <property type="nucleotide sequence ID" value="NZ_GG704780.1"/>
</dbReference>
<dbReference type="OrthoDB" id="6307329at2"/>
<proteinExistence type="predicted"/>
<dbReference type="Proteomes" id="UP000003160">
    <property type="component" value="Unassembled WGS sequence"/>
</dbReference>
<protein>
    <submittedName>
        <fullName evidence="2">Glycosyltransferase, group 2 family protein</fullName>
        <ecNumber evidence="2">2.4.-.-</ecNumber>
    </submittedName>
</protein>
<dbReference type="CDD" id="cd00761">
    <property type="entry name" value="Glyco_tranf_GTA_type"/>
    <property type="match status" value="1"/>
</dbReference>
<dbReference type="GO" id="GO:0016758">
    <property type="term" value="F:hexosyltransferase activity"/>
    <property type="evidence" value="ECO:0007669"/>
    <property type="project" value="UniProtKB-ARBA"/>
</dbReference>
<sequence>MKNLISVIITTYNRRMMLETAIKSVISQKNVELELIIIDDNSTDDTVSMVEHLQFPSQVSLVFIKNKKNYGLLYNHSVGFKRTNGDFVIFMDDDDYYTDKNFFKRAINKLNEDESLSFVASNVEIKHEKDGRITQSPLNISGFITKESYLSNFQFKYSKPLSTFPAVFRKSKLLEAGFENMKAMNDSSIYMRSLLAGNAFIFLENIGIYRLHGDNRSCDNGSYFLQNLQEKCRILEEGKHIIRRPKHWWYNQFTLTYKYYASAKHRIKDEKEIIDWGLEHNGGSILLRWYLRFRKYRLSSC</sequence>
<dbReference type="AlphaFoldDB" id="D1PWT9"/>
<accession>D1PWT9</accession>
<dbReference type="InterPro" id="IPR001173">
    <property type="entry name" value="Glyco_trans_2-like"/>
</dbReference>
<reference evidence="2 3" key="1">
    <citation type="submission" date="2009-10" db="EMBL/GenBank/DDBJ databases">
        <authorList>
            <person name="Qin X."/>
            <person name="Bachman B."/>
            <person name="Battles P."/>
            <person name="Bell A."/>
            <person name="Bess C."/>
            <person name="Bickham C."/>
            <person name="Chaboub L."/>
            <person name="Chen D."/>
            <person name="Coyle M."/>
            <person name="Deiros D.R."/>
            <person name="Dinh H."/>
            <person name="Forbes L."/>
            <person name="Fowler G."/>
            <person name="Francisco L."/>
            <person name="Fu Q."/>
            <person name="Gubbala S."/>
            <person name="Hale W."/>
            <person name="Han Y."/>
            <person name="Hemphill L."/>
            <person name="Highlander S.K."/>
            <person name="Hirani K."/>
            <person name="Hogues M."/>
            <person name="Jackson L."/>
            <person name="Jakkamsetti A."/>
            <person name="Javaid M."/>
            <person name="Jiang H."/>
            <person name="Korchina V."/>
            <person name="Kovar C."/>
            <person name="Lara F."/>
            <person name="Lee S."/>
            <person name="Mata R."/>
            <person name="Mathew T."/>
            <person name="Moen C."/>
            <person name="Morales K."/>
            <person name="Munidasa M."/>
            <person name="Nazareth L."/>
            <person name="Ngo R."/>
            <person name="Nguyen L."/>
            <person name="Okwuonu G."/>
            <person name="Ongeri F."/>
            <person name="Patil S."/>
            <person name="Petrosino J."/>
            <person name="Pham C."/>
            <person name="Pham P."/>
            <person name="Pu L.-L."/>
            <person name="Puazo M."/>
            <person name="Raj R."/>
            <person name="Reid J."/>
            <person name="Rouhana J."/>
            <person name="Saada N."/>
            <person name="Shang Y."/>
            <person name="Simmons D."/>
            <person name="Thornton R."/>
            <person name="Warren J."/>
            <person name="Weissenberger G."/>
            <person name="Zhang J."/>
            <person name="Zhang L."/>
            <person name="Zhou C."/>
            <person name="Zhu D."/>
            <person name="Muzny D."/>
            <person name="Worley K."/>
            <person name="Gibbs R."/>
        </authorList>
    </citation>
    <scope>NUCLEOTIDE SEQUENCE [LARGE SCALE GENOMIC DNA]</scope>
    <source>
        <strain evidence="2 3">DSM 17361</strain>
    </source>
</reference>
<evidence type="ECO:0000259" key="1">
    <source>
        <dbReference type="Pfam" id="PF00535"/>
    </source>
</evidence>
<feature type="domain" description="Glycosyltransferase 2-like" evidence="1">
    <location>
        <begin position="6"/>
        <end position="145"/>
    </location>
</feature>
<keyword evidence="3" id="KW-1185">Reference proteome</keyword>
<evidence type="ECO:0000313" key="3">
    <source>
        <dbReference type="Proteomes" id="UP000003160"/>
    </source>
</evidence>
<keyword evidence="2" id="KW-0808">Transferase</keyword>
<dbReference type="HOGENOM" id="CLU_025996_0_0_10"/>